<dbReference type="PANTHER" id="PTHR43877">
    <property type="entry name" value="AMINOALKYLPHOSPHONATE N-ACETYLTRANSFERASE-RELATED-RELATED"/>
    <property type="match status" value="1"/>
</dbReference>
<dbReference type="EMBL" id="FMIB01000002">
    <property type="protein sequence ID" value="SCL51219.1"/>
    <property type="molecule type" value="Genomic_DNA"/>
</dbReference>
<dbReference type="GO" id="GO:0016747">
    <property type="term" value="F:acyltransferase activity, transferring groups other than amino-acyl groups"/>
    <property type="evidence" value="ECO:0007669"/>
    <property type="project" value="InterPro"/>
</dbReference>
<reference evidence="5" key="1">
    <citation type="submission" date="2016-06" db="EMBL/GenBank/DDBJ databases">
        <authorList>
            <person name="Varghese N."/>
            <person name="Submissions Spin"/>
        </authorList>
    </citation>
    <scope>NUCLEOTIDE SEQUENCE [LARGE SCALE GENOMIC DNA]</scope>
    <source>
        <strain evidence="5">DSM 44151</strain>
    </source>
</reference>
<dbReference type="Pfam" id="PF00583">
    <property type="entry name" value="Acetyltransf_1"/>
    <property type="match status" value="1"/>
</dbReference>
<protein>
    <submittedName>
        <fullName evidence="4">Acetyltransferase (GNAT) family protein</fullName>
    </submittedName>
</protein>
<sequence>MPYVVRRIAPGEWRQLRTLRLGMLRESPTAFGTSYADMAALTDEAWRQQAEQSATSATSATFIAATEDGRWVGMASCAPLEEVPGHAHIYGVYVAPAHRGRQSGLATRLMEVAIRWARDNTDATWLTIGVHEDNHRAQAFYRRIGFIGTGKVVPYPLNPSKTLHIMGYRNFRQTRAARALDHREPL</sequence>
<organism evidence="4 5">
    <name type="scientific">Micromonospora chersina</name>
    <dbReference type="NCBI Taxonomy" id="47854"/>
    <lineage>
        <taxon>Bacteria</taxon>
        <taxon>Bacillati</taxon>
        <taxon>Actinomycetota</taxon>
        <taxon>Actinomycetes</taxon>
        <taxon>Micromonosporales</taxon>
        <taxon>Micromonosporaceae</taxon>
        <taxon>Micromonospora</taxon>
    </lineage>
</organism>
<dbReference type="SUPFAM" id="SSF55729">
    <property type="entry name" value="Acyl-CoA N-acyltransferases (Nat)"/>
    <property type="match status" value="1"/>
</dbReference>
<evidence type="ECO:0000313" key="4">
    <source>
        <dbReference type="EMBL" id="SCL51219.1"/>
    </source>
</evidence>
<dbReference type="InterPro" id="IPR016181">
    <property type="entry name" value="Acyl_CoA_acyltransferase"/>
</dbReference>
<dbReference type="PROSITE" id="PS51186">
    <property type="entry name" value="GNAT"/>
    <property type="match status" value="1"/>
</dbReference>
<dbReference type="Proteomes" id="UP000198605">
    <property type="component" value="Unassembled WGS sequence"/>
</dbReference>
<dbReference type="InterPro" id="IPR050832">
    <property type="entry name" value="Bact_Acetyltransf"/>
</dbReference>
<keyword evidence="5" id="KW-1185">Reference proteome</keyword>
<name>A0A1C6UBH5_9ACTN</name>
<dbReference type="InterPro" id="IPR000182">
    <property type="entry name" value="GNAT_dom"/>
</dbReference>
<evidence type="ECO:0000256" key="2">
    <source>
        <dbReference type="ARBA" id="ARBA00023315"/>
    </source>
</evidence>
<accession>A0A1C6UBH5</accession>
<dbReference type="PANTHER" id="PTHR43877:SF2">
    <property type="entry name" value="AMINOALKYLPHOSPHONATE N-ACETYLTRANSFERASE-RELATED"/>
    <property type="match status" value="1"/>
</dbReference>
<keyword evidence="1 4" id="KW-0808">Transferase</keyword>
<proteinExistence type="predicted"/>
<dbReference type="CDD" id="cd04301">
    <property type="entry name" value="NAT_SF"/>
    <property type="match status" value="1"/>
</dbReference>
<keyword evidence="2" id="KW-0012">Acyltransferase</keyword>
<evidence type="ECO:0000259" key="3">
    <source>
        <dbReference type="PROSITE" id="PS51186"/>
    </source>
</evidence>
<evidence type="ECO:0000313" key="5">
    <source>
        <dbReference type="Proteomes" id="UP000198605"/>
    </source>
</evidence>
<dbReference type="Gene3D" id="3.40.630.30">
    <property type="match status" value="1"/>
</dbReference>
<dbReference type="AlphaFoldDB" id="A0A1C6UBH5"/>
<evidence type="ECO:0000256" key="1">
    <source>
        <dbReference type="ARBA" id="ARBA00022679"/>
    </source>
</evidence>
<gene>
    <name evidence="4" type="ORF">GA0070603_1155</name>
</gene>
<feature type="domain" description="N-acetyltransferase" evidence="3">
    <location>
        <begin position="3"/>
        <end position="164"/>
    </location>
</feature>